<dbReference type="RefSeq" id="WP_359691261.1">
    <property type="nucleotide sequence ID" value="NZ_JBEYXT010000015.1"/>
</dbReference>
<dbReference type="Proteomes" id="UP001551189">
    <property type="component" value="Unassembled WGS sequence"/>
</dbReference>
<reference evidence="3 4" key="1">
    <citation type="submission" date="2024-06" db="EMBL/GenBank/DDBJ databases">
        <title>The Natural Products Discovery Center: Release of the First 8490 Sequenced Strains for Exploring Actinobacteria Biosynthetic Diversity.</title>
        <authorList>
            <person name="Kalkreuter E."/>
            <person name="Kautsar S.A."/>
            <person name="Yang D."/>
            <person name="Bader C.D."/>
            <person name="Teijaro C.N."/>
            <person name="Fluegel L."/>
            <person name="Davis C.M."/>
            <person name="Simpson J.R."/>
            <person name="Lauterbach L."/>
            <person name="Steele A.D."/>
            <person name="Gui C."/>
            <person name="Meng S."/>
            <person name="Li G."/>
            <person name="Viehrig K."/>
            <person name="Ye F."/>
            <person name="Su P."/>
            <person name="Kiefer A.F."/>
            <person name="Nichols A."/>
            <person name="Cepeda A.J."/>
            <person name="Yan W."/>
            <person name="Fan B."/>
            <person name="Jiang Y."/>
            <person name="Adhikari A."/>
            <person name="Zheng C.-J."/>
            <person name="Schuster L."/>
            <person name="Cowan T.M."/>
            <person name="Smanski M.J."/>
            <person name="Chevrette M.G."/>
            <person name="De Carvalho L.P.S."/>
            <person name="Shen B."/>
        </authorList>
    </citation>
    <scope>NUCLEOTIDE SEQUENCE [LARGE SCALE GENOMIC DNA]</scope>
    <source>
        <strain evidence="3 4">NPDC046851</strain>
    </source>
</reference>
<dbReference type="EMBL" id="JBEYXT010000015">
    <property type="protein sequence ID" value="MEU6800492.1"/>
    <property type="molecule type" value="Genomic_DNA"/>
</dbReference>
<dbReference type="EC" id="2.7.1.-" evidence="3"/>
<comment type="caution">
    <text evidence="3">The sequence shown here is derived from an EMBL/GenBank/DDBJ whole genome shotgun (WGS) entry which is preliminary data.</text>
</comment>
<dbReference type="InterPro" id="IPR002575">
    <property type="entry name" value="Aminoglycoside_PTrfase"/>
</dbReference>
<dbReference type="InterPro" id="IPR052077">
    <property type="entry name" value="CcrZ_PhaseVar_Mediator"/>
</dbReference>
<dbReference type="Gene3D" id="3.90.1200.10">
    <property type="match status" value="2"/>
</dbReference>
<feature type="domain" description="Aminoglycoside phosphotransferase" evidence="2">
    <location>
        <begin position="399"/>
        <end position="636"/>
    </location>
</feature>
<accession>A0ABV3ATJ2</accession>
<dbReference type="GO" id="GO:0016740">
    <property type="term" value="F:transferase activity"/>
    <property type="evidence" value="ECO:0007669"/>
    <property type="project" value="UniProtKB-KW"/>
</dbReference>
<dbReference type="PANTHER" id="PTHR40086:SF1">
    <property type="entry name" value="CELL CYCLE REGULATOR CCRZ"/>
    <property type="match status" value="1"/>
</dbReference>
<name>A0ABV3ATJ2_9ACTN</name>
<keyword evidence="4" id="KW-1185">Reference proteome</keyword>
<evidence type="ECO:0000313" key="3">
    <source>
        <dbReference type="EMBL" id="MEU6800492.1"/>
    </source>
</evidence>
<feature type="compositionally biased region" description="Low complexity" evidence="1">
    <location>
        <begin position="721"/>
        <end position="738"/>
    </location>
</feature>
<dbReference type="SUPFAM" id="SSF56112">
    <property type="entry name" value="Protein kinase-like (PK-like)"/>
    <property type="match status" value="2"/>
</dbReference>
<proteinExistence type="predicted"/>
<gene>
    <name evidence="3" type="ORF">ABZ931_05670</name>
</gene>
<feature type="domain" description="Aminoglycoside phosphotransferase" evidence="2">
    <location>
        <begin position="59"/>
        <end position="271"/>
    </location>
</feature>
<protein>
    <submittedName>
        <fullName evidence="3">Aminoglycoside phosphotransferase family protein</fullName>
        <ecNumber evidence="3">2.7.1.-</ecNumber>
    </submittedName>
</protein>
<evidence type="ECO:0000256" key="1">
    <source>
        <dbReference type="SAM" id="MobiDB-lite"/>
    </source>
</evidence>
<organism evidence="3 4">
    <name type="scientific">Streptomyces neyagawaensis</name>
    <dbReference type="NCBI Taxonomy" id="42238"/>
    <lineage>
        <taxon>Bacteria</taxon>
        <taxon>Bacillati</taxon>
        <taxon>Actinomycetota</taxon>
        <taxon>Actinomycetes</taxon>
        <taxon>Kitasatosporales</taxon>
        <taxon>Streptomycetaceae</taxon>
        <taxon>Streptomyces</taxon>
    </lineage>
</organism>
<dbReference type="PANTHER" id="PTHR40086">
    <property type="entry name" value="PHOSPHOTRANSFERASE YTMP-RELATED"/>
    <property type="match status" value="1"/>
</dbReference>
<dbReference type="Pfam" id="PF01636">
    <property type="entry name" value="APH"/>
    <property type="match status" value="2"/>
</dbReference>
<evidence type="ECO:0000313" key="4">
    <source>
        <dbReference type="Proteomes" id="UP001551189"/>
    </source>
</evidence>
<feature type="region of interest" description="Disordered" evidence="1">
    <location>
        <begin position="721"/>
        <end position="753"/>
    </location>
</feature>
<evidence type="ECO:0000259" key="2">
    <source>
        <dbReference type="Pfam" id="PF01636"/>
    </source>
</evidence>
<dbReference type="InterPro" id="IPR011009">
    <property type="entry name" value="Kinase-like_dom_sf"/>
</dbReference>
<sequence>MPGARRTAYDDFVRRAEALGSAGRGHHHLNHTVRTPTEADRRLLGCEAGQSVTVRRRVRSALPVAVRTWQDEAEILRVVHRFLPYTPRCLVRHRDLTVLTHVPGAPLSGLHPDGTPLDARLIKRLAGLLADMTRVRRKDLPPLPQSWPRSSRDSRAFLRTLALAAEEQIRRRNWGMFGGLFATLGIPEDALVRFAERVPTMTSRPFSLLHTDLHRGNVIVPYDGDPPLVCVDWEPATYGDPLHDLATHLVRTRYPSEQWAQVTDAWGEAVGRLRGEAVNGLERDLGHYLAFERAQSVYPDVMRAATSLGDSFDQRDLDEATRAVHRALVAAEEPLRLRRVPDERAIERVLFRWNLSHARRPSRERAVSAVSWQRDPRVPEHPEFPASAVREALFEEGAASADRVFRGTAHLSTAVRVSGFPRPVMVRRKVDAVVPRERRFLNEHAVLRAVERSCPGVRAPRVLALGTSALGDRFTVHSYEGPTGTIRQPDHPVHGLLPHEADDLVDQLAELTRADCGELDRDASLDDFYPRLCDELIRMVAELPKETIDLARELGLPGSGRLGELLRRHLLAPRRPALLHGDLNPWNLVRREDGAGLTLIDWEMAMVGDPLYDLVRHMHLTPTLADIRERLFTRWSRLLPEECTKGWKDDWRVYRWIETVRSAYVDLDRLVTGDGLEAPNVRRAVDGYAMTLTAATAGLGLRLPGDARSHAFHGARASLGARGPLGAGPSPGARPSLGAGAGAGAGAEARVPA</sequence>
<keyword evidence="3" id="KW-0808">Transferase</keyword>